<dbReference type="eggNOG" id="COG0631">
    <property type="taxonomic scope" value="Bacteria"/>
</dbReference>
<dbReference type="InterPro" id="IPR015655">
    <property type="entry name" value="PP2C"/>
</dbReference>
<dbReference type="Proteomes" id="UP000029672">
    <property type="component" value="Chromosome"/>
</dbReference>
<evidence type="ECO:0000313" key="2">
    <source>
        <dbReference type="EMBL" id="AIT08806.1"/>
    </source>
</evidence>
<dbReference type="HOGENOM" id="CLU_034545_0_3_6"/>
<proteinExistence type="predicted"/>
<dbReference type="OrthoDB" id="9816047at2"/>
<dbReference type="PANTHER" id="PTHR47992">
    <property type="entry name" value="PROTEIN PHOSPHATASE"/>
    <property type="match status" value="1"/>
</dbReference>
<dbReference type="AlphaFoldDB" id="A0A097EML1"/>
<dbReference type="InterPro" id="IPR001932">
    <property type="entry name" value="PPM-type_phosphatase-like_dom"/>
</dbReference>
<organism evidence="2 3">
    <name type="scientific">Candidatus Francisella endociliophora</name>
    <dbReference type="NCBI Taxonomy" id="653937"/>
    <lineage>
        <taxon>Bacteria</taxon>
        <taxon>Pseudomonadati</taxon>
        <taxon>Pseudomonadota</taxon>
        <taxon>Gammaproteobacteria</taxon>
        <taxon>Thiotrichales</taxon>
        <taxon>Francisellaceae</taxon>
        <taxon>Francisella</taxon>
    </lineage>
</organism>
<dbReference type="Gene3D" id="3.60.40.10">
    <property type="entry name" value="PPM-type phosphatase domain"/>
    <property type="match status" value="1"/>
</dbReference>
<accession>A0A097EML1</accession>
<dbReference type="EMBL" id="CP009574">
    <property type="protein sequence ID" value="AIT08806.1"/>
    <property type="molecule type" value="Genomic_DNA"/>
</dbReference>
<dbReference type="RefSeq" id="WP_040007961.1">
    <property type="nucleotide sequence ID" value="NZ_CP009574.1"/>
</dbReference>
<protein>
    <recommendedName>
        <fullName evidence="1">PPM-type phosphatase domain-containing protein</fullName>
    </recommendedName>
</protein>
<dbReference type="GO" id="GO:0004722">
    <property type="term" value="F:protein serine/threonine phosphatase activity"/>
    <property type="evidence" value="ECO:0007669"/>
    <property type="project" value="InterPro"/>
</dbReference>
<gene>
    <name evidence="2" type="ORF">LO80_01650</name>
</gene>
<name>A0A097EML1_9GAMM</name>
<evidence type="ECO:0000313" key="3">
    <source>
        <dbReference type="Proteomes" id="UP000029672"/>
    </source>
</evidence>
<evidence type="ECO:0000259" key="1">
    <source>
        <dbReference type="PROSITE" id="PS51746"/>
    </source>
</evidence>
<feature type="domain" description="PPM-type phosphatase" evidence="1">
    <location>
        <begin position="8"/>
        <end position="243"/>
    </location>
</feature>
<reference evidence="2 3" key="1">
    <citation type="submission" date="2014-10" db="EMBL/GenBank/DDBJ databases">
        <title>Whole genome sequence of Francisella endociliophora strain FSC1006, isolated from a laboratory culture of the marine ciliate Euplotes raikovi.</title>
        <authorList>
            <person name="Granberg M."/>
            <person name="Backman S."/>
            <person name="Lundmark E."/>
            <person name="Nilsson E."/>
            <person name="Karlsson E."/>
            <person name="Thelaus J."/>
            <person name="Ohrman C."/>
            <person name="Larkeryd A."/>
            <person name="Stenberg P."/>
        </authorList>
    </citation>
    <scope>NUCLEOTIDE SEQUENCE [LARGE SCALE GENOMIC DNA]</scope>
    <source>
        <strain evidence="2 3">FSC1006</strain>
    </source>
</reference>
<dbReference type="Pfam" id="PF13672">
    <property type="entry name" value="PP2C_2"/>
    <property type="match status" value="1"/>
</dbReference>
<sequence length="246" mass="26987">MAKSLKITSNVKTHVGNKRSVNQDAFLAQPEMGVWIVADGMGGHHNGEYASGLLTQKISIPDNVTGFNQTVDFIKSLIRSKNTELFYYAKKLGESVKCGTTLVALVIRGNKIAILWVGDSRVYRFDPAVNALSQITVDHTVFNSLQQKGLVDDFHPMAEQYKGALARVVGGEEDVVVDEIRLVLKESERFLLCTDGINKELSDDELSSILSKNEAPGVTCDTMIAESLKKTGKDNMTACVVDIMFI</sequence>
<dbReference type="KEGG" id="frf:LO80_01650"/>
<keyword evidence="3" id="KW-1185">Reference proteome</keyword>
<dbReference type="CDD" id="cd00143">
    <property type="entry name" value="PP2Cc"/>
    <property type="match status" value="1"/>
</dbReference>
<dbReference type="SMART" id="SM00331">
    <property type="entry name" value="PP2C_SIG"/>
    <property type="match status" value="1"/>
</dbReference>
<dbReference type="SMART" id="SM00332">
    <property type="entry name" value="PP2Cc"/>
    <property type="match status" value="1"/>
</dbReference>
<dbReference type="SUPFAM" id="SSF81606">
    <property type="entry name" value="PP2C-like"/>
    <property type="match status" value="1"/>
</dbReference>
<dbReference type="InterPro" id="IPR036457">
    <property type="entry name" value="PPM-type-like_dom_sf"/>
</dbReference>
<dbReference type="PROSITE" id="PS51746">
    <property type="entry name" value="PPM_2"/>
    <property type="match status" value="1"/>
</dbReference>
<dbReference type="STRING" id="1547445.LO80_01650"/>